<gene>
    <name evidence="1" type="ORF">GCM10019016_056950</name>
</gene>
<reference evidence="2" key="1">
    <citation type="journal article" date="2019" name="Int. J. Syst. Evol. Microbiol.">
        <title>The Global Catalogue of Microorganisms (GCM) 10K type strain sequencing project: providing services to taxonomists for standard genome sequencing and annotation.</title>
        <authorList>
            <consortium name="The Broad Institute Genomics Platform"/>
            <consortium name="The Broad Institute Genome Sequencing Center for Infectious Disease"/>
            <person name="Wu L."/>
            <person name="Ma J."/>
        </authorList>
    </citation>
    <scope>NUCLEOTIDE SEQUENCE [LARGE SCALE GENOMIC DNA]</scope>
    <source>
        <strain evidence="2">JCM 4816</strain>
    </source>
</reference>
<accession>A0ABP6TTH1</accession>
<dbReference type="Proteomes" id="UP001501455">
    <property type="component" value="Unassembled WGS sequence"/>
</dbReference>
<keyword evidence="2" id="KW-1185">Reference proteome</keyword>
<evidence type="ECO:0008006" key="3">
    <source>
        <dbReference type="Google" id="ProtNLM"/>
    </source>
</evidence>
<evidence type="ECO:0000313" key="2">
    <source>
        <dbReference type="Proteomes" id="UP001501455"/>
    </source>
</evidence>
<organism evidence="1 2">
    <name type="scientific">Streptomyces prasinosporus</name>
    <dbReference type="NCBI Taxonomy" id="68256"/>
    <lineage>
        <taxon>Bacteria</taxon>
        <taxon>Bacillati</taxon>
        <taxon>Actinomycetota</taxon>
        <taxon>Actinomycetes</taxon>
        <taxon>Kitasatosporales</taxon>
        <taxon>Streptomycetaceae</taxon>
        <taxon>Streptomyces</taxon>
        <taxon>Streptomyces albogriseolus group</taxon>
    </lineage>
</organism>
<name>A0ABP6TTH1_9ACTN</name>
<sequence length="108" mass="10986">MFCDESDTVRKEGRVREEIGDTMHKFKKAAAVALMVGGIGLAGGGVASASGGHSAGDPFPGVAIDNLQVLQCEQEFDAGAAFAPVTGAVTGDNNQNIGNFCAQASLQD</sequence>
<comment type="caution">
    <text evidence="1">The sequence shown here is derived from an EMBL/GenBank/DDBJ whole genome shotgun (WGS) entry which is preliminary data.</text>
</comment>
<dbReference type="EMBL" id="BAAAXF010000037">
    <property type="protein sequence ID" value="GAA3498592.1"/>
    <property type="molecule type" value="Genomic_DNA"/>
</dbReference>
<proteinExistence type="predicted"/>
<protein>
    <recommendedName>
        <fullName evidence="3">Secreted protein</fullName>
    </recommendedName>
</protein>
<evidence type="ECO:0000313" key="1">
    <source>
        <dbReference type="EMBL" id="GAA3498592.1"/>
    </source>
</evidence>